<evidence type="ECO:0000313" key="7">
    <source>
        <dbReference type="EMBL" id="SVA33781.1"/>
    </source>
</evidence>
<evidence type="ECO:0000256" key="1">
    <source>
        <dbReference type="ARBA" id="ARBA00022670"/>
    </source>
</evidence>
<dbReference type="SUPFAM" id="SSF102712">
    <property type="entry name" value="JAB1/MPN domain"/>
    <property type="match status" value="1"/>
</dbReference>
<keyword evidence="3" id="KW-0378">Hydrolase</keyword>
<gene>
    <name evidence="7" type="ORF">METZ01_LOCUS86635</name>
</gene>
<dbReference type="GO" id="GO:0008235">
    <property type="term" value="F:metalloexopeptidase activity"/>
    <property type="evidence" value="ECO:0007669"/>
    <property type="project" value="TreeGrafter"/>
</dbReference>
<evidence type="ECO:0000256" key="2">
    <source>
        <dbReference type="ARBA" id="ARBA00022723"/>
    </source>
</evidence>
<dbReference type="GO" id="GO:0008270">
    <property type="term" value="F:zinc ion binding"/>
    <property type="evidence" value="ECO:0007669"/>
    <property type="project" value="TreeGrafter"/>
</dbReference>
<dbReference type="Pfam" id="PF14464">
    <property type="entry name" value="Prok-JAB"/>
    <property type="match status" value="1"/>
</dbReference>
<dbReference type="InterPro" id="IPR051929">
    <property type="entry name" value="VirAsm_ModProt"/>
</dbReference>
<dbReference type="AlphaFoldDB" id="A0A381V1E5"/>
<dbReference type="Gene3D" id="3.40.140.10">
    <property type="entry name" value="Cytidine Deaminase, domain 2"/>
    <property type="match status" value="1"/>
</dbReference>
<evidence type="ECO:0000256" key="4">
    <source>
        <dbReference type="ARBA" id="ARBA00022833"/>
    </source>
</evidence>
<sequence>MSPLEKEQLDEIHQHAVEEYPNECCGIVVGNPDHNNDNVVYRCENIQNKLHEKNPENFTRDARTAYNISALELQRLLSEASSKGRVFKVLYHSHPEHDAYFSEEDTKMALFDGESPIYPGTQYLVVSVYSKKVRDQALFDWDPKTKTFQRKPL</sequence>
<proteinExistence type="predicted"/>
<feature type="domain" description="JAB" evidence="6">
    <location>
        <begin position="7"/>
        <end position="126"/>
    </location>
</feature>
<keyword evidence="4" id="KW-0862">Zinc</keyword>
<dbReference type="GO" id="GO:0006508">
    <property type="term" value="P:proteolysis"/>
    <property type="evidence" value="ECO:0007669"/>
    <property type="project" value="UniProtKB-KW"/>
</dbReference>
<reference evidence="7" key="1">
    <citation type="submission" date="2018-05" db="EMBL/GenBank/DDBJ databases">
        <authorList>
            <person name="Lanie J.A."/>
            <person name="Ng W.-L."/>
            <person name="Kazmierczak K.M."/>
            <person name="Andrzejewski T.M."/>
            <person name="Davidsen T.M."/>
            <person name="Wayne K.J."/>
            <person name="Tettelin H."/>
            <person name="Glass J.I."/>
            <person name="Rusch D."/>
            <person name="Podicherti R."/>
            <person name="Tsui H.-C.T."/>
            <person name="Winkler M.E."/>
        </authorList>
    </citation>
    <scope>NUCLEOTIDE SEQUENCE</scope>
</reference>
<dbReference type="InterPro" id="IPR028090">
    <property type="entry name" value="JAB_dom_prok"/>
</dbReference>
<dbReference type="PANTHER" id="PTHR34858">
    <property type="entry name" value="CYSO-CYSTEINE PEPTIDASE"/>
    <property type="match status" value="1"/>
</dbReference>
<protein>
    <recommendedName>
        <fullName evidence="6">JAB domain-containing protein</fullName>
    </recommendedName>
</protein>
<dbReference type="PANTHER" id="PTHR34858:SF1">
    <property type="entry name" value="CYSO-CYSTEINE PEPTIDASE"/>
    <property type="match status" value="1"/>
</dbReference>
<keyword evidence="1" id="KW-0645">Protease</keyword>
<evidence type="ECO:0000259" key="6">
    <source>
        <dbReference type="Pfam" id="PF14464"/>
    </source>
</evidence>
<keyword evidence="2" id="KW-0479">Metal-binding</keyword>
<dbReference type="EMBL" id="UINC01007521">
    <property type="protein sequence ID" value="SVA33781.1"/>
    <property type="molecule type" value="Genomic_DNA"/>
</dbReference>
<evidence type="ECO:0000256" key="5">
    <source>
        <dbReference type="ARBA" id="ARBA00023049"/>
    </source>
</evidence>
<name>A0A381V1E5_9ZZZZ</name>
<keyword evidence="5" id="KW-0482">Metalloprotease</keyword>
<accession>A0A381V1E5</accession>
<organism evidence="7">
    <name type="scientific">marine metagenome</name>
    <dbReference type="NCBI Taxonomy" id="408172"/>
    <lineage>
        <taxon>unclassified sequences</taxon>
        <taxon>metagenomes</taxon>
        <taxon>ecological metagenomes</taxon>
    </lineage>
</organism>
<dbReference type="CDD" id="cd08070">
    <property type="entry name" value="MPN_like"/>
    <property type="match status" value="1"/>
</dbReference>
<evidence type="ECO:0000256" key="3">
    <source>
        <dbReference type="ARBA" id="ARBA00022801"/>
    </source>
</evidence>